<feature type="domain" description="FAD/NAD(P)-binding" evidence="5">
    <location>
        <begin position="11"/>
        <end position="301"/>
    </location>
</feature>
<gene>
    <name evidence="6" type="ORF">HNR26_003469</name>
</gene>
<dbReference type="RefSeq" id="WP_183954690.1">
    <property type="nucleotide sequence ID" value="NZ_JACHGA010000009.1"/>
</dbReference>
<reference evidence="6 7" key="1">
    <citation type="submission" date="2020-08" db="EMBL/GenBank/DDBJ databases">
        <title>Genomic Encyclopedia of Type Strains, Phase IV (KMG-IV): sequencing the most valuable type-strain genomes for metagenomic binning, comparative biology and taxonomic classification.</title>
        <authorList>
            <person name="Goeker M."/>
        </authorList>
    </citation>
    <scope>NUCLEOTIDE SEQUENCE [LARGE SCALE GENOMIC DNA]</scope>
    <source>
        <strain evidence="6 7">DSM 26376</strain>
    </source>
</reference>
<sequence>MNETGDAVVPILLLGGGHAHVEVVRRLGELGLGAQITLVSPSRHAPYSGMLPGHISGEYGFDDFHIDLAALCARSGATFVETSATSIDPDARRVSLFTGRDLGYHLLSIDIGSTPSLPEGIAAGIAVKPISSFTDRLERLDALAAEGALSRLAVVGQGVAGVEVAFALRRRFAGRNIDIALVGRSAGVVPERSRWTRYFIEREMRKAGMAHHAAFDVVAYEDGALVARDGRRLTVDEVVWTTSSGAPAWLREPGLSLDESGFIRVDETLRSLSHPEIFAAGDVASLSDPRPKAGVFAVRQGPVLAENLRRSLAGESLQPYRPQYPSGVGRLALFRWNHDFALLRVDLRAH</sequence>
<proteinExistence type="predicted"/>
<evidence type="ECO:0000256" key="3">
    <source>
        <dbReference type="ARBA" id="ARBA00022827"/>
    </source>
</evidence>
<dbReference type="NCBIfam" id="TIGR03169">
    <property type="entry name" value="Nterm_to_SelD"/>
    <property type="match status" value="1"/>
</dbReference>
<dbReference type="PANTHER" id="PTHR42913:SF9">
    <property type="entry name" value="SLR1591 PROTEIN"/>
    <property type="match status" value="1"/>
</dbReference>
<dbReference type="InterPro" id="IPR051169">
    <property type="entry name" value="NADH-Q_oxidoreductase"/>
</dbReference>
<dbReference type="GO" id="GO:0019646">
    <property type="term" value="P:aerobic electron transport chain"/>
    <property type="evidence" value="ECO:0007669"/>
    <property type="project" value="TreeGrafter"/>
</dbReference>
<evidence type="ECO:0000256" key="4">
    <source>
        <dbReference type="ARBA" id="ARBA00023002"/>
    </source>
</evidence>
<dbReference type="InterPro" id="IPR017584">
    <property type="entry name" value="Pyridine_nucleo_diS_OxRdtase_N"/>
</dbReference>
<dbReference type="AlphaFoldDB" id="A0A7W8HSB6"/>
<keyword evidence="6" id="KW-0418">Kinase</keyword>
<dbReference type="PANTHER" id="PTHR42913">
    <property type="entry name" value="APOPTOSIS-INDUCING FACTOR 1"/>
    <property type="match status" value="1"/>
</dbReference>
<dbReference type="EC" id="2.7.9.3" evidence="6"/>
<evidence type="ECO:0000313" key="6">
    <source>
        <dbReference type="EMBL" id="MBB5277389.1"/>
    </source>
</evidence>
<comment type="caution">
    <text evidence="6">The sequence shown here is derived from an EMBL/GenBank/DDBJ whole genome shotgun (WGS) entry which is preliminary data.</text>
</comment>
<accession>A0A7W8HSB6</accession>
<dbReference type="SUPFAM" id="SSF51905">
    <property type="entry name" value="FAD/NAD(P)-binding domain"/>
    <property type="match status" value="2"/>
</dbReference>
<keyword evidence="7" id="KW-1185">Reference proteome</keyword>
<dbReference type="PRINTS" id="PR00368">
    <property type="entry name" value="FADPNR"/>
</dbReference>
<organism evidence="6 7">
    <name type="scientific">Rhizobium rosettiformans</name>
    <dbReference type="NCBI Taxonomy" id="1368430"/>
    <lineage>
        <taxon>Bacteria</taxon>
        <taxon>Pseudomonadati</taxon>
        <taxon>Pseudomonadota</taxon>
        <taxon>Alphaproteobacteria</taxon>
        <taxon>Hyphomicrobiales</taxon>
        <taxon>Rhizobiaceae</taxon>
        <taxon>Rhizobium/Agrobacterium group</taxon>
        <taxon>Rhizobium</taxon>
    </lineage>
</organism>
<keyword evidence="3" id="KW-0274">FAD</keyword>
<dbReference type="Proteomes" id="UP000550895">
    <property type="component" value="Unassembled WGS sequence"/>
</dbReference>
<evidence type="ECO:0000256" key="2">
    <source>
        <dbReference type="ARBA" id="ARBA00022630"/>
    </source>
</evidence>
<evidence type="ECO:0000313" key="7">
    <source>
        <dbReference type="Proteomes" id="UP000550895"/>
    </source>
</evidence>
<keyword evidence="6" id="KW-0808">Transferase</keyword>
<keyword evidence="4" id="KW-0560">Oxidoreductase</keyword>
<protein>
    <submittedName>
        <fullName evidence="6">Selenide,water dikinase</fullName>
        <ecNumber evidence="6">2.7.9.3</ecNumber>
    </submittedName>
</protein>
<dbReference type="Pfam" id="PF07992">
    <property type="entry name" value="Pyr_redox_2"/>
    <property type="match status" value="1"/>
</dbReference>
<evidence type="ECO:0000256" key="1">
    <source>
        <dbReference type="ARBA" id="ARBA00001974"/>
    </source>
</evidence>
<dbReference type="InterPro" id="IPR036188">
    <property type="entry name" value="FAD/NAD-bd_sf"/>
</dbReference>
<name>A0A7W8HSB6_9HYPH</name>
<evidence type="ECO:0000259" key="5">
    <source>
        <dbReference type="Pfam" id="PF07992"/>
    </source>
</evidence>
<dbReference type="EMBL" id="JACHGA010000009">
    <property type="protein sequence ID" value="MBB5277389.1"/>
    <property type="molecule type" value="Genomic_DNA"/>
</dbReference>
<dbReference type="PRINTS" id="PR00411">
    <property type="entry name" value="PNDRDTASEI"/>
</dbReference>
<keyword evidence="2" id="KW-0285">Flavoprotein</keyword>
<comment type="cofactor">
    <cofactor evidence="1">
        <name>FAD</name>
        <dbReference type="ChEBI" id="CHEBI:57692"/>
    </cofactor>
</comment>
<dbReference type="GO" id="GO:0003955">
    <property type="term" value="F:NAD(P)H dehydrogenase (quinone) activity"/>
    <property type="evidence" value="ECO:0007669"/>
    <property type="project" value="TreeGrafter"/>
</dbReference>
<dbReference type="GO" id="GO:0004756">
    <property type="term" value="F:selenide, water dikinase activity"/>
    <property type="evidence" value="ECO:0007669"/>
    <property type="project" value="UniProtKB-EC"/>
</dbReference>
<dbReference type="InterPro" id="IPR023753">
    <property type="entry name" value="FAD/NAD-binding_dom"/>
</dbReference>
<dbReference type="Gene3D" id="3.50.50.100">
    <property type="match status" value="1"/>
</dbReference>